<dbReference type="FunCoup" id="A0A6J1WXQ7">
    <property type="interactions" value="212"/>
</dbReference>
<evidence type="ECO:0000313" key="2">
    <source>
        <dbReference type="Proteomes" id="UP001652740"/>
    </source>
</evidence>
<dbReference type="Pfam" id="PF00106">
    <property type="entry name" value="adh_short"/>
    <property type="match status" value="1"/>
</dbReference>
<dbReference type="InParanoid" id="A0A6J1WXQ7"/>
<name>A0A6J1WXQ7_GALME</name>
<organism evidence="2 3">
    <name type="scientific">Galleria mellonella</name>
    <name type="common">Greater wax moth</name>
    <dbReference type="NCBI Taxonomy" id="7137"/>
    <lineage>
        <taxon>Eukaryota</taxon>
        <taxon>Metazoa</taxon>
        <taxon>Ecdysozoa</taxon>
        <taxon>Arthropoda</taxon>
        <taxon>Hexapoda</taxon>
        <taxon>Insecta</taxon>
        <taxon>Pterygota</taxon>
        <taxon>Neoptera</taxon>
        <taxon>Endopterygota</taxon>
        <taxon>Lepidoptera</taxon>
        <taxon>Glossata</taxon>
        <taxon>Ditrysia</taxon>
        <taxon>Pyraloidea</taxon>
        <taxon>Pyralidae</taxon>
        <taxon>Galleriinae</taxon>
        <taxon>Galleria</taxon>
    </lineage>
</organism>
<dbReference type="PANTHER" id="PTHR43157">
    <property type="entry name" value="PHOSPHATIDYLINOSITOL-GLYCAN BIOSYNTHESIS CLASS F PROTEIN-RELATED"/>
    <property type="match status" value="1"/>
</dbReference>
<proteinExistence type="predicted"/>
<dbReference type="Proteomes" id="UP001652740">
    <property type="component" value="Unplaced"/>
</dbReference>
<keyword evidence="1" id="KW-0560">Oxidoreductase</keyword>
<dbReference type="AlphaFoldDB" id="A0A6J1WXQ7"/>
<dbReference type="RefSeq" id="XP_026761035.2">
    <property type="nucleotide sequence ID" value="XM_026905234.3"/>
</dbReference>
<keyword evidence="2" id="KW-1185">Reference proteome</keyword>
<dbReference type="GO" id="GO:0016491">
    <property type="term" value="F:oxidoreductase activity"/>
    <property type="evidence" value="ECO:0007669"/>
    <property type="project" value="UniProtKB-KW"/>
</dbReference>
<dbReference type="GeneID" id="113519975"/>
<reference evidence="3" key="1">
    <citation type="submission" date="2025-08" db="UniProtKB">
        <authorList>
            <consortium name="RefSeq"/>
        </authorList>
    </citation>
    <scope>IDENTIFICATION</scope>
    <source>
        <tissue evidence="3">Whole larvae</tissue>
    </source>
</reference>
<protein>
    <submittedName>
        <fullName evidence="3">Retinol dehydrogenase 11-like</fullName>
    </submittedName>
</protein>
<dbReference type="InterPro" id="IPR002347">
    <property type="entry name" value="SDR_fam"/>
</dbReference>
<dbReference type="PANTHER" id="PTHR43157:SF31">
    <property type="entry name" value="PHOSPHATIDYLINOSITOL-GLYCAN BIOSYNTHESIS CLASS F PROTEIN"/>
    <property type="match status" value="1"/>
</dbReference>
<dbReference type="KEGG" id="gmw:113519975"/>
<dbReference type="CDD" id="cd05327">
    <property type="entry name" value="retinol-DH_like_SDR_c_like"/>
    <property type="match status" value="1"/>
</dbReference>
<evidence type="ECO:0000256" key="1">
    <source>
        <dbReference type="ARBA" id="ARBA00023002"/>
    </source>
</evidence>
<dbReference type="PRINTS" id="PR00081">
    <property type="entry name" value="GDHRDH"/>
</dbReference>
<dbReference type="InterPro" id="IPR036291">
    <property type="entry name" value="NAD(P)-bd_dom_sf"/>
</dbReference>
<dbReference type="SUPFAM" id="SSF51735">
    <property type="entry name" value="NAD(P)-binding Rossmann-fold domains"/>
    <property type="match status" value="1"/>
</dbReference>
<dbReference type="Gene3D" id="3.40.50.720">
    <property type="entry name" value="NAD(P)-binding Rossmann-like Domain"/>
    <property type="match status" value="1"/>
</dbReference>
<gene>
    <name evidence="3" type="primary">LOC113519975</name>
</gene>
<evidence type="ECO:0000313" key="3">
    <source>
        <dbReference type="RefSeq" id="XP_026761035.2"/>
    </source>
</evidence>
<sequence length="353" mass="39364">MSFAIASLVVLTTGAAVYWYMNRHKPIKYILSELKYTLDMQGAGVGGLIDDWVNVRRNKIVLPDAERKVAVVTGGARGIGTEVIRGLLKANMTVVMGIRKPELSKKLSETMDNGENLHAFHLDLQSLKSVKQFADNVLKKFNEVHILVNNAGIMFGDYSVTEDGIETQLSVNHIGHFYLTHLLLPALKSAGKVGESARVVNVTSCAHYPGKIYFDDINMKEHYDTTAAYAQSKLAQLMTARYINKLLEQEGCPVKCYAVHPGIVNTDLFEKTLFKKAFPWAMRIFFKSPERGAISILHACFNKDLENKGGLYISNCIEGISNSFSKNTEHQKKLFEISCELIGIDMNMYGKSV</sequence>
<accession>A0A6J1WXQ7</accession>